<keyword evidence="3" id="KW-1185">Reference proteome</keyword>
<gene>
    <name evidence="2" type="ORF">SAMN06265222_10689</name>
</gene>
<protein>
    <submittedName>
        <fullName evidence="2">Uncharacterized protein</fullName>
    </submittedName>
</protein>
<organism evidence="2 3">
    <name type="scientific">Neorhodopirellula lusitana</name>
    <dbReference type="NCBI Taxonomy" id="445327"/>
    <lineage>
        <taxon>Bacteria</taxon>
        <taxon>Pseudomonadati</taxon>
        <taxon>Planctomycetota</taxon>
        <taxon>Planctomycetia</taxon>
        <taxon>Pirellulales</taxon>
        <taxon>Pirellulaceae</taxon>
        <taxon>Neorhodopirellula</taxon>
    </lineage>
</organism>
<reference evidence="2 3" key="1">
    <citation type="submission" date="2017-05" db="EMBL/GenBank/DDBJ databases">
        <authorList>
            <person name="Varghese N."/>
            <person name="Submissions S."/>
        </authorList>
    </citation>
    <scope>NUCLEOTIDE SEQUENCE [LARGE SCALE GENOMIC DNA]</scope>
    <source>
        <strain evidence="2 3">DSM 25457</strain>
    </source>
</reference>
<sequence length="90" mass="9649">MNDLSPEELDEIRELIRQGKKLSAIKRYRECSDASLSKSKDAVEAMAVELNPASANPPVVQSKSGCAGLLVFFVGTLMAGTATWASLTSF</sequence>
<accession>A0ABY1Q830</accession>
<evidence type="ECO:0000313" key="3">
    <source>
        <dbReference type="Proteomes" id="UP001158067"/>
    </source>
</evidence>
<dbReference type="EMBL" id="FXUG01000006">
    <property type="protein sequence ID" value="SMP58653.1"/>
    <property type="molecule type" value="Genomic_DNA"/>
</dbReference>
<dbReference type="Proteomes" id="UP001158067">
    <property type="component" value="Unassembled WGS sequence"/>
</dbReference>
<dbReference type="RefSeq" id="WP_283432843.1">
    <property type="nucleotide sequence ID" value="NZ_CAWLDM010000001.1"/>
</dbReference>
<keyword evidence="1" id="KW-0472">Membrane</keyword>
<evidence type="ECO:0000256" key="1">
    <source>
        <dbReference type="SAM" id="Phobius"/>
    </source>
</evidence>
<feature type="transmembrane region" description="Helical" evidence="1">
    <location>
        <begin position="66"/>
        <end position="87"/>
    </location>
</feature>
<dbReference type="Gene3D" id="3.30.1390.10">
    <property type="match status" value="1"/>
</dbReference>
<evidence type="ECO:0000313" key="2">
    <source>
        <dbReference type="EMBL" id="SMP58653.1"/>
    </source>
</evidence>
<proteinExistence type="predicted"/>
<keyword evidence="1" id="KW-0812">Transmembrane</keyword>
<comment type="caution">
    <text evidence="2">The sequence shown here is derived from an EMBL/GenBank/DDBJ whole genome shotgun (WGS) entry which is preliminary data.</text>
</comment>
<keyword evidence="1" id="KW-1133">Transmembrane helix</keyword>
<name>A0ABY1Q830_9BACT</name>
<dbReference type="InterPro" id="IPR014719">
    <property type="entry name" value="Ribosomal_bL12_C/ClpS-like"/>
</dbReference>